<evidence type="ECO:0000313" key="1">
    <source>
        <dbReference type="Proteomes" id="UP000887574"/>
    </source>
</evidence>
<name>A0A915E2T3_9BILA</name>
<organism evidence="1 2">
    <name type="scientific">Ditylenchus dipsaci</name>
    <dbReference type="NCBI Taxonomy" id="166011"/>
    <lineage>
        <taxon>Eukaryota</taxon>
        <taxon>Metazoa</taxon>
        <taxon>Ecdysozoa</taxon>
        <taxon>Nematoda</taxon>
        <taxon>Chromadorea</taxon>
        <taxon>Rhabditida</taxon>
        <taxon>Tylenchina</taxon>
        <taxon>Tylenchomorpha</taxon>
        <taxon>Sphaerularioidea</taxon>
        <taxon>Anguinidae</taxon>
        <taxon>Anguininae</taxon>
        <taxon>Ditylenchus</taxon>
    </lineage>
</organism>
<dbReference type="AlphaFoldDB" id="A0A915E2T3"/>
<evidence type="ECO:0000313" key="2">
    <source>
        <dbReference type="WBParaSite" id="jg2610"/>
    </source>
</evidence>
<dbReference type="Proteomes" id="UP000887574">
    <property type="component" value="Unplaced"/>
</dbReference>
<sequence length="271" mass="30245">MSSRQSYHVWSEKHKERLHEWCKLHELNILRNGGFTSNLVVDQAFRFCQSLDGWPVGRTHNAVSTKMRDIKAAMLGTVQWVESPQAPYPRTNMMKFDDGHYTVSLPGSDGESYEVVVDGIAAAQVLEKNGICVLIPESRERGGPHVDSTAKLLSHQPFCDELIVAQTLSFSYLNTSSVEFFMESKAIIIINDVIVLKGTTDPYAEVPQTSVALRFLSEMEQLSVENLLQHGMPQENLPGENSKVFGTMHSEDTERMAHQDDSGSGALANFK</sequence>
<proteinExistence type="predicted"/>
<keyword evidence="1" id="KW-1185">Reference proteome</keyword>
<reference evidence="2" key="1">
    <citation type="submission" date="2022-11" db="UniProtKB">
        <authorList>
            <consortium name="WormBaseParasite"/>
        </authorList>
    </citation>
    <scope>IDENTIFICATION</scope>
</reference>
<protein>
    <submittedName>
        <fullName evidence="2">Uncharacterized protein</fullName>
    </submittedName>
</protein>
<accession>A0A915E2T3</accession>
<dbReference type="WBParaSite" id="jg2610">
    <property type="protein sequence ID" value="jg2610"/>
    <property type="gene ID" value="jg2610"/>
</dbReference>